<dbReference type="EMBL" id="BJCL01000031">
    <property type="protein sequence ID" value="GCL66273.1"/>
    <property type="molecule type" value="Genomic_DNA"/>
</dbReference>
<organism evidence="1 2">
    <name type="scientific">Pseudaquabacterium pictum</name>
    <dbReference type="NCBI Taxonomy" id="2315236"/>
    <lineage>
        <taxon>Bacteria</taxon>
        <taxon>Pseudomonadati</taxon>
        <taxon>Pseudomonadota</taxon>
        <taxon>Betaproteobacteria</taxon>
        <taxon>Burkholderiales</taxon>
        <taxon>Sphaerotilaceae</taxon>
        <taxon>Pseudaquabacterium</taxon>
    </lineage>
</organism>
<dbReference type="OrthoDB" id="9096701at2"/>
<accession>A0A480AY40</accession>
<proteinExistence type="predicted"/>
<evidence type="ECO:0000313" key="1">
    <source>
        <dbReference type="EMBL" id="GCL66273.1"/>
    </source>
</evidence>
<comment type="caution">
    <text evidence="1">The sequence shown here is derived from an EMBL/GenBank/DDBJ whole genome shotgun (WGS) entry which is preliminary data.</text>
</comment>
<gene>
    <name evidence="1" type="ORF">AQPW35_53540</name>
</gene>
<dbReference type="RefSeq" id="WP_137735976.1">
    <property type="nucleotide sequence ID" value="NZ_BJCL01000031.1"/>
</dbReference>
<sequence length="179" mass="19264">MSGSPVLRRQRTWLRHGLGWPGLLGLALLLLAAALVWRGWPATARARPPAAAAAPRPALTDPAAARVAALLGQLPPATQHTADLARLVGWADAQGLRLEQADSSAADPGGLPLQRIDLQLRMAADYESTRRWLVAVLNELPHAGLRSLRFEREDATQPLATQLTLRLHYRAGPAPEGAR</sequence>
<protein>
    <submittedName>
        <fullName evidence="1">Uncharacterized protein</fullName>
    </submittedName>
</protein>
<dbReference type="AlphaFoldDB" id="A0A480AY40"/>
<name>A0A480AY40_9BURK</name>
<reference evidence="2" key="1">
    <citation type="submission" date="2019-03" db="EMBL/GenBank/DDBJ databases">
        <title>Aquabacterium pictum sp.nov., the first bacteriochlorophyll a-containing freshwater bacterium in the genus Aquabacterium of the class Betaproteobacteria.</title>
        <authorList>
            <person name="Hirose S."/>
            <person name="Tank M."/>
            <person name="Hara E."/>
            <person name="Tamaki H."/>
            <person name="Takaichi S."/>
            <person name="Haruta S."/>
            <person name="Hanada S."/>
        </authorList>
    </citation>
    <scope>NUCLEOTIDE SEQUENCE [LARGE SCALE GENOMIC DNA]</scope>
    <source>
        <strain evidence="2">W35</strain>
    </source>
</reference>
<keyword evidence="2" id="KW-1185">Reference proteome</keyword>
<dbReference type="Proteomes" id="UP000301751">
    <property type="component" value="Unassembled WGS sequence"/>
</dbReference>
<evidence type="ECO:0000313" key="2">
    <source>
        <dbReference type="Proteomes" id="UP000301751"/>
    </source>
</evidence>